<protein>
    <recommendedName>
        <fullName evidence="1">PiggyBac transposable element-derived protein domain-containing protein</fullName>
    </recommendedName>
</protein>
<accession>A0A0N7ZCZ9</accession>
<dbReference type="AlphaFoldDB" id="A0A0N7ZCZ9"/>
<evidence type="ECO:0000259" key="1">
    <source>
        <dbReference type="Pfam" id="PF13843"/>
    </source>
</evidence>
<dbReference type="InterPro" id="IPR029526">
    <property type="entry name" value="PGBD"/>
</dbReference>
<dbReference type="PANTHER" id="PTHR46599:SF3">
    <property type="entry name" value="PIGGYBAC TRANSPOSABLE ELEMENT-DERIVED PROTEIN 4"/>
    <property type="match status" value="1"/>
</dbReference>
<reference evidence="2" key="1">
    <citation type="submission" date="2015-09" db="EMBL/GenBank/DDBJ databases">
        <title>Scylla olivacea transcriptome.</title>
        <authorList>
            <person name="Ikhwanuddin M."/>
        </authorList>
    </citation>
    <scope>NUCLEOTIDE SEQUENCE</scope>
</reference>
<dbReference type="EMBL" id="GDRN01056216">
    <property type="protein sequence ID" value="JAI65856.1"/>
    <property type="molecule type" value="Transcribed_RNA"/>
</dbReference>
<evidence type="ECO:0000313" key="2">
    <source>
        <dbReference type="EMBL" id="JAI65856.1"/>
    </source>
</evidence>
<name>A0A0N7ZCZ9_SCYOL</name>
<feature type="domain" description="PiggyBac transposable element-derived protein" evidence="1">
    <location>
        <begin position="2"/>
        <end position="163"/>
    </location>
</feature>
<organism evidence="2">
    <name type="scientific">Scylla olivacea</name>
    <name type="common">Orange mud crab</name>
    <name type="synonym">Cancer olivacea</name>
    <dbReference type="NCBI Taxonomy" id="85551"/>
    <lineage>
        <taxon>Eukaryota</taxon>
        <taxon>Metazoa</taxon>
        <taxon>Ecdysozoa</taxon>
        <taxon>Arthropoda</taxon>
        <taxon>Crustacea</taxon>
        <taxon>Multicrustacea</taxon>
        <taxon>Malacostraca</taxon>
        <taxon>Eumalacostraca</taxon>
        <taxon>Eucarida</taxon>
        <taxon>Decapoda</taxon>
        <taxon>Pleocyemata</taxon>
        <taxon>Brachyura</taxon>
        <taxon>Eubrachyura</taxon>
        <taxon>Portunoidea</taxon>
        <taxon>Portunidae</taxon>
        <taxon>Portuninae</taxon>
        <taxon>Scylla</taxon>
    </lineage>
</organism>
<dbReference type="Pfam" id="PF13843">
    <property type="entry name" value="DDE_Tnp_1_7"/>
    <property type="match status" value="1"/>
</dbReference>
<proteinExistence type="predicted"/>
<sequence>MKMFKLCTTDGYTWNFEIYCDKSDTFQHLRKNDSVTVKSMMSLLDIEMTLYTDNFYTSLLLTDYLLVRKTYLCGTVRASCKELPQVKAKPKIREIISLGNNKGIKVFNWKEKRNVTLSTAIEHDELLVPTGKNSRNGEQIRKPKSVLDYNKAKKGVDLSDQMAAT</sequence>
<dbReference type="PANTHER" id="PTHR46599">
    <property type="entry name" value="PIGGYBAC TRANSPOSABLE ELEMENT-DERIVED PROTEIN 4"/>
    <property type="match status" value="1"/>
</dbReference>